<dbReference type="InterPro" id="IPR018490">
    <property type="entry name" value="cNMP-bd_dom_sf"/>
</dbReference>
<accession>D3SQH5</accession>
<dbReference type="AlphaFoldDB" id="D3SQH5"/>
<dbReference type="Gene3D" id="2.60.120.10">
    <property type="entry name" value="Jelly Rolls"/>
    <property type="match status" value="1"/>
</dbReference>
<feature type="domain" description="Cyclic nucleotide-binding" evidence="3">
    <location>
        <begin position="13"/>
        <end position="111"/>
    </location>
</feature>
<keyword evidence="6" id="KW-1185">Reference proteome</keyword>
<dbReference type="InterPro" id="IPR005105">
    <property type="entry name" value="GlnD_Uridyltrans_N"/>
</dbReference>
<dbReference type="HOGENOM" id="CLU_027866_1_0_0"/>
<dbReference type="EMBL" id="CP001931">
    <property type="protein sequence ID" value="ADC89412.1"/>
    <property type="molecule type" value="Genomic_DNA"/>
</dbReference>
<gene>
    <name evidence="5" type="ordered locus">Thal_0779</name>
</gene>
<dbReference type="InterPro" id="IPR000595">
    <property type="entry name" value="cNMP-bd_dom"/>
</dbReference>
<organism evidence="5 6">
    <name type="scientific">Thermocrinis albus (strain DSM 14484 / JCM 11386 / HI 11/12)</name>
    <dbReference type="NCBI Taxonomy" id="638303"/>
    <lineage>
        <taxon>Bacteria</taxon>
        <taxon>Pseudomonadati</taxon>
        <taxon>Aquificota</taxon>
        <taxon>Aquificia</taxon>
        <taxon>Aquificales</taxon>
        <taxon>Aquificaceae</taxon>
        <taxon>Thermocrinis</taxon>
    </lineage>
</organism>
<reference evidence="6" key="1">
    <citation type="journal article" date="2010" name="Stand. Genomic Sci.">
        <title>Complete genome sequence of Thermocrinis albus type strain (HI 11/12T).</title>
        <authorList>
            <person name="Wirth R."/>
            <person name="Sikorski J."/>
            <person name="Brambilla E."/>
            <person name="Misra M."/>
            <person name="Lapidus A."/>
            <person name="Copeland A."/>
            <person name="Nolan M."/>
            <person name="Lucas S."/>
            <person name="Chen F."/>
            <person name="Tice H."/>
            <person name="Cheng J.F."/>
            <person name="Han C."/>
            <person name="Detter J.C."/>
            <person name="Tapia R."/>
            <person name="Bruce D."/>
            <person name="Goodwin L."/>
            <person name="Pitluck S."/>
            <person name="Pati A."/>
            <person name="Anderson I."/>
            <person name="Ivanova N."/>
            <person name="Mavromatis K."/>
            <person name="Mikhailova N."/>
            <person name="Chen A."/>
            <person name="Palaniappan K."/>
            <person name="Bilek Y."/>
            <person name="Hader T."/>
            <person name="Land M."/>
            <person name="Hauser L."/>
            <person name="Chang Y.J."/>
            <person name="Jeffries C.D."/>
            <person name="Tindall B.J."/>
            <person name="Rohde M."/>
            <person name="Goker M."/>
            <person name="Bristow J."/>
            <person name="Eisen J.A."/>
            <person name="Markowitz V."/>
            <person name="Hugenholtz P."/>
            <person name="Kyrpides N.C."/>
            <person name="Klenk H.P."/>
        </authorList>
    </citation>
    <scope>NUCLEOTIDE SEQUENCE [LARGE SCALE GENOMIC DNA]</scope>
    <source>
        <strain evidence="6">DSM 14484 / JCM 11386 / HI 11/12</strain>
    </source>
</reference>
<sequence length="609" mass="70551">MLDAERFLKEHEPFQLLPPQEIKRIVHHLLVRFYPEGEIIFGPGSGPLTHLHIVRKGTVILTEGEKLIDFLHEGDCFGFISLMTGDRPSFTARAYEDALLFLLPDRIFHQLRHTYPQWDSYFTRKILKRFDTKYRQESSWDKLLEVKVKDLGIRPVPILEPNTSLKEAVREMLLSGQRCALTKIQDEWGILTERDVMKAVEEETDIRTPVEKLATVPIIGVEEDTPLLEALTVMTKHGLSKLVVFKEGIPTGVIEERDILYHQVENSPLVFKEIERAESPEELHFIFLRITERVINMATEGVDPEKVGLYISQLNDRIMRRSFLLTLRRIGEEPPSAFSLVVLGSEGRQEQTLKTDQDNALLYRVEAVLHTDISQYYALLGEEYIKTLIKVGFPPCQGDVMISHPDWRGSYQEWEKRIRQMASRPEPQNALRFSVLLDMRHVMGDAELTASLRDLIFRVAKDNYPLLRSMAQESLRFKPPITFFKNLVVESTGEHRGELDIKKGGIFPVVQGVRVLSLLHDVREQNTYSRIRQLEDRGALSRELATDLLEAYRFMNSLRLRSQALKLREGKRADNYINPSSLSKWERNHLKDAFRIVEKFQEILEGRFP</sequence>
<dbReference type="Pfam" id="PF00571">
    <property type="entry name" value="CBS"/>
    <property type="match status" value="2"/>
</dbReference>
<feature type="domain" description="CBS" evidence="4">
    <location>
        <begin position="214"/>
        <end position="269"/>
    </location>
</feature>
<dbReference type="SUPFAM" id="SSF54631">
    <property type="entry name" value="CBS-domain pair"/>
    <property type="match status" value="1"/>
</dbReference>
<keyword evidence="1 2" id="KW-0129">CBS domain</keyword>
<dbReference type="PANTHER" id="PTHR43080">
    <property type="entry name" value="CBS DOMAIN-CONTAINING PROTEIN CBSX3, MITOCHONDRIAL"/>
    <property type="match status" value="1"/>
</dbReference>
<dbReference type="PROSITE" id="PS51371">
    <property type="entry name" value="CBS"/>
    <property type="match status" value="1"/>
</dbReference>
<dbReference type="STRING" id="638303.Thal_0779"/>
<proteinExistence type="predicted"/>
<dbReference type="Proteomes" id="UP000002043">
    <property type="component" value="Chromosome"/>
</dbReference>
<evidence type="ECO:0000259" key="3">
    <source>
        <dbReference type="PROSITE" id="PS50042"/>
    </source>
</evidence>
<evidence type="ECO:0000313" key="6">
    <source>
        <dbReference type="Proteomes" id="UP000002043"/>
    </source>
</evidence>
<dbReference type="Gene3D" id="3.10.580.10">
    <property type="entry name" value="CBS-domain"/>
    <property type="match status" value="1"/>
</dbReference>
<dbReference type="PROSITE" id="PS50042">
    <property type="entry name" value="CNMP_BINDING_3"/>
    <property type="match status" value="1"/>
</dbReference>
<dbReference type="Pfam" id="PF00027">
    <property type="entry name" value="cNMP_binding"/>
    <property type="match status" value="1"/>
</dbReference>
<dbReference type="InterPro" id="IPR046342">
    <property type="entry name" value="CBS_dom_sf"/>
</dbReference>
<name>D3SQH5_THEAH</name>
<dbReference type="SMART" id="SM00100">
    <property type="entry name" value="cNMP"/>
    <property type="match status" value="1"/>
</dbReference>
<dbReference type="InterPro" id="IPR051257">
    <property type="entry name" value="Diverse_CBS-Domain"/>
</dbReference>
<dbReference type="GO" id="GO:0008773">
    <property type="term" value="F:[protein-PII] uridylyltransferase activity"/>
    <property type="evidence" value="ECO:0007669"/>
    <property type="project" value="InterPro"/>
</dbReference>
<dbReference type="InterPro" id="IPR018821">
    <property type="entry name" value="DUF294_put_nucleoTrafse_sb-bd"/>
</dbReference>
<keyword evidence="5" id="KW-0808">Transferase</keyword>
<dbReference type="Pfam" id="PF10335">
    <property type="entry name" value="DUF294_C"/>
    <property type="match status" value="1"/>
</dbReference>
<evidence type="ECO:0000256" key="2">
    <source>
        <dbReference type="PROSITE-ProRule" id="PRU00703"/>
    </source>
</evidence>
<dbReference type="InterPro" id="IPR000644">
    <property type="entry name" value="CBS_dom"/>
</dbReference>
<dbReference type="SUPFAM" id="SSF51206">
    <property type="entry name" value="cAMP-binding domain-like"/>
    <property type="match status" value="1"/>
</dbReference>
<evidence type="ECO:0000259" key="4">
    <source>
        <dbReference type="PROSITE" id="PS51371"/>
    </source>
</evidence>
<dbReference type="CDD" id="cd00038">
    <property type="entry name" value="CAP_ED"/>
    <property type="match status" value="1"/>
</dbReference>
<dbReference type="CDD" id="cd05401">
    <property type="entry name" value="NT_GlnE_GlnD_like"/>
    <property type="match status" value="1"/>
</dbReference>
<dbReference type="Pfam" id="PF03445">
    <property type="entry name" value="DUF294"/>
    <property type="match status" value="1"/>
</dbReference>
<dbReference type="eggNOG" id="COG2905">
    <property type="taxonomic scope" value="Bacteria"/>
</dbReference>
<dbReference type="KEGG" id="tal:Thal_0779"/>
<dbReference type="InterPro" id="IPR014710">
    <property type="entry name" value="RmlC-like_jellyroll"/>
</dbReference>
<evidence type="ECO:0000256" key="1">
    <source>
        <dbReference type="ARBA" id="ARBA00023122"/>
    </source>
</evidence>
<dbReference type="PANTHER" id="PTHR43080:SF2">
    <property type="entry name" value="CBS DOMAIN-CONTAINING PROTEIN"/>
    <property type="match status" value="1"/>
</dbReference>
<dbReference type="SMART" id="SM00116">
    <property type="entry name" value="CBS"/>
    <property type="match status" value="2"/>
</dbReference>
<evidence type="ECO:0000313" key="5">
    <source>
        <dbReference type="EMBL" id="ADC89412.1"/>
    </source>
</evidence>
<protein>
    <submittedName>
        <fullName evidence="5">Putative CBS domain and cyclic nucleotide-regulated nucleotidyltransferase</fullName>
    </submittedName>
</protein>